<feature type="domain" description="Acyl-CoA dehydrogenase C-terminal" evidence="3">
    <location>
        <begin position="280"/>
        <end position="408"/>
    </location>
</feature>
<keyword evidence="1" id="KW-0560">Oxidoreductase</keyword>
<dbReference type="InterPro" id="IPR009100">
    <property type="entry name" value="AcylCoA_DH/oxidase_NM_dom_sf"/>
</dbReference>
<protein>
    <submittedName>
        <fullName evidence="4">Hydroxylase</fullName>
    </submittedName>
</protein>
<evidence type="ECO:0000313" key="5">
    <source>
        <dbReference type="Proteomes" id="UP000433406"/>
    </source>
</evidence>
<dbReference type="SUPFAM" id="SSF47203">
    <property type="entry name" value="Acyl-CoA dehydrogenase C-terminal domain-like"/>
    <property type="match status" value="1"/>
</dbReference>
<dbReference type="GO" id="GO:0016627">
    <property type="term" value="F:oxidoreductase activity, acting on the CH-CH group of donors"/>
    <property type="evidence" value="ECO:0007669"/>
    <property type="project" value="InterPro"/>
</dbReference>
<dbReference type="Gene3D" id="1.10.540.10">
    <property type="entry name" value="Acyl-CoA dehydrogenase/oxidase, N-terminal domain"/>
    <property type="match status" value="1"/>
</dbReference>
<dbReference type="InterPro" id="IPR013786">
    <property type="entry name" value="AcylCoA_DH/ox_N"/>
</dbReference>
<evidence type="ECO:0000313" key="4">
    <source>
        <dbReference type="EMBL" id="MTB93902.1"/>
    </source>
</evidence>
<gene>
    <name evidence="4" type="ORF">GGQ22_02295</name>
</gene>
<dbReference type="GO" id="GO:0050660">
    <property type="term" value="F:flavin adenine dinucleotide binding"/>
    <property type="evidence" value="ECO:0007669"/>
    <property type="project" value="InterPro"/>
</dbReference>
<keyword evidence="5" id="KW-1185">Reference proteome</keyword>
<reference evidence="4 5" key="1">
    <citation type="submission" date="2019-10" db="EMBL/GenBank/DDBJ databases">
        <title>Nocardioides novel species isolated from the excrement of Marmot.</title>
        <authorList>
            <person name="Zhang G."/>
        </authorList>
    </citation>
    <scope>NUCLEOTIDE SEQUENCE [LARGE SCALE GENOMIC DNA]</scope>
    <source>
        <strain evidence="5">zg-579</strain>
    </source>
</reference>
<dbReference type="InterPro" id="IPR046373">
    <property type="entry name" value="Acyl-CoA_Oxase/DH_mid-dom_sf"/>
</dbReference>
<dbReference type="Gene3D" id="1.20.140.10">
    <property type="entry name" value="Butyryl-CoA Dehydrogenase, subunit A, domain 3"/>
    <property type="match status" value="1"/>
</dbReference>
<evidence type="ECO:0000259" key="3">
    <source>
        <dbReference type="Pfam" id="PF08028"/>
    </source>
</evidence>
<proteinExistence type="predicted"/>
<dbReference type="InterPro" id="IPR013107">
    <property type="entry name" value="Acyl-CoA_DH_C"/>
</dbReference>
<dbReference type="InterPro" id="IPR036250">
    <property type="entry name" value="AcylCo_DH-like_C"/>
</dbReference>
<dbReference type="PIRSF" id="PIRSF016578">
    <property type="entry name" value="HsaA"/>
    <property type="match status" value="1"/>
</dbReference>
<dbReference type="SUPFAM" id="SSF56645">
    <property type="entry name" value="Acyl-CoA dehydrogenase NM domain-like"/>
    <property type="match status" value="1"/>
</dbReference>
<feature type="domain" description="Acyl-CoA dehydrogenase/oxidase N-terminal" evidence="2">
    <location>
        <begin position="53"/>
        <end position="139"/>
    </location>
</feature>
<accession>A0A6I3J487</accession>
<evidence type="ECO:0000259" key="2">
    <source>
        <dbReference type="Pfam" id="PF02771"/>
    </source>
</evidence>
<dbReference type="Pfam" id="PF02771">
    <property type="entry name" value="Acyl-CoA_dh_N"/>
    <property type="match status" value="1"/>
</dbReference>
<dbReference type="EMBL" id="WLCI01000002">
    <property type="protein sequence ID" value="MTB93902.1"/>
    <property type="molecule type" value="Genomic_DNA"/>
</dbReference>
<name>A0A6I3J487_9ACTN</name>
<dbReference type="InterPro" id="IPR037069">
    <property type="entry name" value="AcylCoA_DH/ox_N_sf"/>
</dbReference>
<dbReference type="AlphaFoldDB" id="A0A6I3J487"/>
<evidence type="ECO:0000256" key="1">
    <source>
        <dbReference type="ARBA" id="ARBA00023002"/>
    </source>
</evidence>
<comment type="caution">
    <text evidence="4">The sequence shown here is derived from an EMBL/GenBank/DDBJ whole genome shotgun (WGS) entry which is preliminary data.</text>
</comment>
<dbReference type="Gene3D" id="2.40.110.10">
    <property type="entry name" value="Butyryl-CoA Dehydrogenase, subunit A, domain 2"/>
    <property type="match status" value="1"/>
</dbReference>
<dbReference type="Proteomes" id="UP000433406">
    <property type="component" value="Unassembled WGS sequence"/>
</dbReference>
<sequence>MFPIDARLCVMRTARGRSMTLSLDDETTAGTARGSRLAEDELVLRAQELRELLVKEQEDTERAGHYSERIHEAFADAGFYRILTPAAFGGLELGIGTFFRVVTEVARGNPSAAWCLALGAGHALPMASYWSAEAQREAFGEGRTFIAPHRNQGGFGKAVRVDGGYVVDCTFNYCSGVPFSTHFMGTTLLQNPDGPPSQLVVVVPRESYTVLDDWGNGRTLGMQGSGSNSVVLDNVFVPDHMAVPYNWHDHVGPTPGTELHDNPLYIGRLTAFYAGEVISVAIGTAQAALDEYESIIRTRTTLKEPRVLKMETETAQRVLGRALILTDAAQSIMADVGRLHTELATAALDGGAPFTYVEDTRLRGRVHQAGQLAIQAMDLIFPNAGSSAARQGEPLQRYYRDMGMFRGHPTALIDDLAVGHGRTHLGL</sequence>
<organism evidence="4 5">
    <name type="scientific">Nocardioides marmotae</name>
    <dbReference type="NCBI Taxonomy" id="2663857"/>
    <lineage>
        <taxon>Bacteria</taxon>
        <taxon>Bacillati</taxon>
        <taxon>Actinomycetota</taxon>
        <taxon>Actinomycetes</taxon>
        <taxon>Propionibacteriales</taxon>
        <taxon>Nocardioidaceae</taxon>
        <taxon>Nocardioides</taxon>
    </lineage>
</organism>
<dbReference type="Pfam" id="PF08028">
    <property type="entry name" value="Acyl-CoA_dh_2"/>
    <property type="match status" value="1"/>
</dbReference>